<sequence>MQNIGEPIEIEEDILENTLRPRKFKEYIGQEKTKDALRVFVEAAKIRKEPLEHILFYGPPGLGKTTLAHVMASETGSNLKITSGPAIERAGDLVSILTSLEESDIIFIDEIHRLGKVVEEILYPAMEDYAVDIVVGKGPGAKTLRVDLPKFTLIGATTRISLLSSPMRDRFGIIHALDFYSDDEIGKILERSSKILDIKIDQQSVKEIAKRARKTPRIANRLLKRVRDFATVYEQGVAGLDITSKALSDIGVDHLGLDETDRKYLSTLLHKFDGGPVGVETLSAATSIDRNTIEEVIEPYLMQIGFIKRTPKGRMTTPACDINFVPHQSNYGGAKTKENL</sequence>
<dbReference type="GO" id="GO:0005524">
    <property type="term" value="F:ATP binding"/>
    <property type="evidence" value="ECO:0007669"/>
    <property type="project" value="UniProtKB-UniRule"/>
</dbReference>
<dbReference type="PANTHER" id="PTHR42848:SF1">
    <property type="entry name" value="HOLLIDAY JUNCTION BRANCH MIGRATION COMPLEX SUBUNIT RUVB"/>
    <property type="match status" value="1"/>
</dbReference>
<dbReference type="GO" id="GO:0000400">
    <property type="term" value="F:four-way junction DNA binding"/>
    <property type="evidence" value="ECO:0007669"/>
    <property type="project" value="UniProtKB-UniRule"/>
</dbReference>
<dbReference type="GO" id="GO:0006310">
    <property type="term" value="P:DNA recombination"/>
    <property type="evidence" value="ECO:0007669"/>
    <property type="project" value="UniProtKB-UniRule"/>
</dbReference>
<keyword evidence="11" id="KW-0347">Helicase</keyword>
<dbReference type="GO" id="GO:0009378">
    <property type="term" value="F:four-way junction helicase activity"/>
    <property type="evidence" value="ECO:0007669"/>
    <property type="project" value="InterPro"/>
</dbReference>
<dbReference type="InterPro" id="IPR027417">
    <property type="entry name" value="P-loop_NTPase"/>
</dbReference>
<keyword evidence="1 9" id="KW-0963">Cytoplasm</keyword>
<evidence type="ECO:0000256" key="7">
    <source>
        <dbReference type="ARBA" id="ARBA00023172"/>
    </source>
</evidence>
<dbReference type="InterPro" id="IPR041445">
    <property type="entry name" value="AAA_lid_4"/>
</dbReference>
<feature type="binding site" evidence="9">
    <location>
        <position position="20"/>
    </location>
    <ligand>
        <name>ATP</name>
        <dbReference type="ChEBI" id="CHEBI:30616"/>
    </ligand>
</feature>
<dbReference type="InterPro" id="IPR008823">
    <property type="entry name" value="RuvB_wg_C"/>
</dbReference>
<protein>
    <recommendedName>
        <fullName evidence="9">Holliday junction branch migration complex subunit RuvB</fullName>
        <ecNumber evidence="9">3.6.4.-</ecNumber>
    </recommendedName>
</protein>
<dbReference type="CDD" id="cd00009">
    <property type="entry name" value="AAA"/>
    <property type="match status" value="1"/>
</dbReference>
<gene>
    <name evidence="9 11" type="primary">ruvB</name>
    <name evidence="11" type="ORF">BWY43_00449</name>
</gene>
<keyword evidence="2 9" id="KW-0547">Nucleotide-binding</keyword>
<dbReference type="GO" id="GO:0005737">
    <property type="term" value="C:cytoplasm"/>
    <property type="evidence" value="ECO:0007669"/>
    <property type="project" value="UniProtKB-SubCell"/>
</dbReference>
<feature type="region of interest" description="Small ATPAse domain (RuvB-S)" evidence="9">
    <location>
        <begin position="181"/>
        <end position="251"/>
    </location>
</feature>
<evidence type="ECO:0000256" key="1">
    <source>
        <dbReference type="ARBA" id="ARBA00022490"/>
    </source>
</evidence>
<keyword evidence="4 9" id="KW-0378">Hydrolase</keyword>
<dbReference type="Pfam" id="PF05496">
    <property type="entry name" value="RuvB_N"/>
    <property type="match status" value="1"/>
</dbReference>
<dbReference type="SUPFAM" id="SSF46785">
    <property type="entry name" value="Winged helix' DNA-binding domain"/>
    <property type="match status" value="1"/>
</dbReference>
<evidence type="ECO:0000256" key="8">
    <source>
        <dbReference type="ARBA" id="ARBA00023204"/>
    </source>
</evidence>
<dbReference type="SUPFAM" id="SSF52540">
    <property type="entry name" value="P-loop containing nucleoside triphosphate hydrolases"/>
    <property type="match status" value="1"/>
</dbReference>
<dbReference type="Gene3D" id="1.10.10.10">
    <property type="entry name" value="Winged helix-like DNA-binding domain superfamily/Winged helix DNA-binding domain"/>
    <property type="match status" value="1"/>
</dbReference>
<feature type="binding site" evidence="9">
    <location>
        <position position="180"/>
    </location>
    <ligand>
        <name>ATP</name>
        <dbReference type="ChEBI" id="CHEBI:30616"/>
    </ligand>
</feature>
<evidence type="ECO:0000256" key="3">
    <source>
        <dbReference type="ARBA" id="ARBA00022763"/>
    </source>
</evidence>
<comment type="catalytic activity">
    <reaction evidence="9">
        <text>ATP + H2O = ADP + phosphate + H(+)</text>
        <dbReference type="Rhea" id="RHEA:13065"/>
        <dbReference type="ChEBI" id="CHEBI:15377"/>
        <dbReference type="ChEBI" id="CHEBI:15378"/>
        <dbReference type="ChEBI" id="CHEBI:30616"/>
        <dbReference type="ChEBI" id="CHEBI:43474"/>
        <dbReference type="ChEBI" id="CHEBI:456216"/>
    </reaction>
</comment>
<feature type="domain" description="AAA+ ATPase" evidence="10">
    <location>
        <begin position="50"/>
        <end position="181"/>
    </location>
</feature>
<dbReference type="AlphaFoldDB" id="A0A1V5SDJ9"/>
<dbReference type="Proteomes" id="UP000485367">
    <property type="component" value="Unassembled WGS sequence"/>
</dbReference>
<keyword evidence="7 9" id="KW-0233">DNA recombination</keyword>
<dbReference type="EMBL" id="MWBO01000028">
    <property type="protein sequence ID" value="OQA52578.1"/>
    <property type="molecule type" value="Genomic_DNA"/>
</dbReference>
<feature type="binding site" evidence="9">
    <location>
        <position position="314"/>
    </location>
    <ligand>
        <name>DNA</name>
        <dbReference type="ChEBI" id="CHEBI:16991"/>
    </ligand>
</feature>
<keyword evidence="3 9" id="KW-0227">DNA damage</keyword>
<feature type="binding site" evidence="9">
    <location>
        <position position="64"/>
    </location>
    <ligand>
        <name>ATP</name>
        <dbReference type="ChEBI" id="CHEBI:30616"/>
    </ligand>
</feature>
<feature type="binding site" evidence="9">
    <location>
        <position position="19"/>
    </location>
    <ligand>
        <name>ATP</name>
        <dbReference type="ChEBI" id="CHEBI:30616"/>
    </ligand>
</feature>
<proteinExistence type="inferred from homology"/>
<accession>A0A1V5SDJ9</accession>
<dbReference type="PANTHER" id="PTHR42848">
    <property type="match status" value="1"/>
</dbReference>
<feature type="binding site" evidence="9">
    <location>
        <position position="66"/>
    </location>
    <ligand>
        <name>ATP</name>
        <dbReference type="ChEBI" id="CHEBI:30616"/>
    </ligand>
</feature>
<comment type="subunit">
    <text evidence="9">Homohexamer. Forms an RuvA(8)-RuvB(12)-Holliday junction (HJ) complex. HJ DNA is sandwiched between 2 RuvA tetramers; dsDNA enters through RuvA and exits via RuvB. An RuvB hexamer assembles on each DNA strand where it exits the tetramer. Each RuvB hexamer is contacted by two RuvA subunits (via domain III) on 2 adjacent RuvB subunits; this complex drives branch migration. In the full resolvosome a probable DNA-RuvA(4)-RuvB(12)-RuvC(2) complex forms which resolves the HJ.</text>
</comment>
<organism evidence="11">
    <name type="scientific">candidate division WS2 bacterium ADurb.Bin280</name>
    <dbReference type="NCBI Taxonomy" id="1852829"/>
    <lineage>
        <taxon>Bacteria</taxon>
        <taxon>candidate division WS2</taxon>
    </lineage>
</organism>
<feature type="binding site" evidence="9">
    <location>
        <position position="65"/>
    </location>
    <ligand>
        <name>ATP</name>
        <dbReference type="ChEBI" id="CHEBI:30616"/>
    </ligand>
</feature>
<dbReference type="GO" id="GO:0048476">
    <property type="term" value="C:Holliday junction resolvase complex"/>
    <property type="evidence" value="ECO:0007669"/>
    <property type="project" value="UniProtKB-UniRule"/>
</dbReference>
<feature type="binding site" evidence="9">
    <location>
        <position position="217"/>
    </location>
    <ligand>
        <name>ATP</name>
        <dbReference type="ChEBI" id="CHEBI:30616"/>
    </ligand>
</feature>
<dbReference type="InterPro" id="IPR008824">
    <property type="entry name" value="RuvB-like_N"/>
</dbReference>
<dbReference type="NCBIfam" id="TIGR00635">
    <property type="entry name" value="ruvB"/>
    <property type="match status" value="1"/>
</dbReference>
<dbReference type="InterPro" id="IPR036388">
    <property type="entry name" value="WH-like_DNA-bd_sf"/>
</dbReference>
<keyword evidence="8 9" id="KW-0234">DNA repair</keyword>
<reference evidence="11" key="1">
    <citation type="submission" date="2017-02" db="EMBL/GenBank/DDBJ databases">
        <title>Delving into the versatile metabolic prowess of the omnipresent phylum Bacteroidetes.</title>
        <authorList>
            <person name="Nobu M.K."/>
            <person name="Mei R."/>
            <person name="Narihiro T."/>
            <person name="Kuroda K."/>
            <person name="Liu W.-T."/>
        </authorList>
    </citation>
    <scope>NUCLEOTIDE SEQUENCE</scope>
    <source>
        <strain evidence="11">ADurb.Bin280</strain>
    </source>
</reference>
<comment type="caution">
    <text evidence="9">Lacks conserved residue(s) required for the propagation of feature annotation.</text>
</comment>
<dbReference type="InterPro" id="IPR003593">
    <property type="entry name" value="AAA+_ATPase"/>
</dbReference>
<keyword evidence="6 9" id="KW-0238">DNA-binding</keyword>
<feature type="region of interest" description="Head domain (RuvB-H)" evidence="9">
    <location>
        <begin position="254"/>
        <end position="340"/>
    </location>
</feature>
<dbReference type="GO" id="GO:0006281">
    <property type="term" value="P:DNA repair"/>
    <property type="evidence" value="ECO:0007669"/>
    <property type="project" value="UniProtKB-UniRule"/>
</dbReference>
<dbReference type="GO" id="GO:0016887">
    <property type="term" value="F:ATP hydrolysis activity"/>
    <property type="evidence" value="ECO:0007669"/>
    <property type="project" value="RHEA"/>
</dbReference>
<keyword evidence="5 9" id="KW-0067">ATP-binding</keyword>
<feature type="binding site" evidence="9">
    <location>
        <position position="65"/>
    </location>
    <ligand>
        <name>Mg(2+)</name>
        <dbReference type="ChEBI" id="CHEBI:18420"/>
    </ligand>
</feature>
<comment type="similarity">
    <text evidence="9">Belongs to the RuvB family.</text>
</comment>
<evidence type="ECO:0000256" key="2">
    <source>
        <dbReference type="ARBA" id="ARBA00022741"/>
    </source>
</evidence>
<feature type="binding site" evidence="9">
    <location>
        <position position="170"/>
    </location>
    <ligand>
        <name>ATP</name>
        <dbReference type="ChEBI" id="CHEBI:30616"/>
    </ligand>
</feature>
<name>A0A1V5SDJ9_9BACT</name>
<dbReference type="Gene3D" id="1.10.8.60">
    <property type="match status" value="1"/>
</dbReference>
<feature type="binding site" evidence="9">
    <location>
        <position position="309"/>
    </location>
    <ligand>
        <name>DNA</name>
        <dbReference type="ChEBI" id="CHEBI:16991"/>
    </ligand>
</feature>
<evidence type="ECO:0000256" key="5">
    <source>
        <dbReference type="ARBA" id="ARBA00022840"/>
    </source>
</evidence>
<dbReference type="NCBIfam" id="NF000868">
    <property type="entry name" value="PRK00080.1"/>
    <property type="match status" value="1"/>
</dbReference>
<evidence type="ECO:0000256" key="4">
    <source>
        <dbReference type="ARBA" id="ARBA00022801"/>
    </source>
</evidence>
<comment type="caution">
    <text evidence="11">The sequence shown here is derived from an EMBL/GenBank/DDBJ whole genome shotgun (WGS) entry which is preliminary data.</text>
</comment>
<evidence type="ECO:0000313" key="11">
    <source>
        <dbReference type="EMBL" id="OQA52578.1"/>
    </source>
</evidence>
<feature type="binding site" evidence="9">
    <location>
        <begin position="127"/>
        <end position="129"/>
    </location>
    <ligand>
        <name>ATP</name>
        <dbReference type="ChEBI" id="CHEBI:30616"/>
    </ligand>
</feature>
<evidence type="ECO:0000256" key="6">
    <source>
        <dbReference type="ARBA" id="ARBA00023125"/>
    </source>
</evidence>
<dbReference type="Gene3D" id="3.40.50.300">
    <property type="entry name" value="P-loop containing nucleotide triphosphate hydrolases"/>
    <property type="match status" value="1"/>
</dbReference>
<evidence type="ECO:0000256" key="9">
    <source>
        <dbReference type="HAMAP-Rule" id="MF_00016"/>
    </source>
</evidence>
<dbReference type="EC" id="3.6.4.-" evidence="9"/>
<dbReference type="Pfam" id="PF05491">
    <property type="entry name" value="WHD_RuvB"/>
    <property type="match status" value="1"/>
</dbReference>
<dbReference type="InterPro" id="IPR036390">
    <property type="entry name" value="WH_DNA-bd_sf"/>
</dbReference>
<dbReference type="InterPro" id="IPR004605">
    <property type="entry name" value="DNA_helicase_Holl-junc_RuvB"/>
</dbReference>
<comment type="subcellular location">
    <subcellularLocation>
        <location evidence="9">Cytoplasm</location>
    </subcellularLocation>
</comment>
<dbReference type="HAMAP" id="MF_00016">
    <property type="entry name" value="DNA_HJ_migration_RuvB"/>
    <property type="match status" value="1"/>
</dbReference>
<feature type="binding site" evidence="9">
    <location>
        <position position="61"/>
    </location>
    <ligand>
        <name>ATP</name>
        <dbReference type="ChEBI" id="CHEBI:30616"/>
    </ligand>
</feature>
<evidence type="ECO:0000259" key="10">
    <source>
        <dbReference type="SMART" id="SM00382"/>
    </source>
</evidence>
<dbReference type="SMART" id="SM00382">
    <property type="entry name" value="AAA"/>
    <property type="match status" value="1"/>
</dbReference>
<feature type="binding site" evidence="9">
    <location>
        <position position="290"/>
    </location>
    <ligand>
        <name>DNA</name>
        <dbReference type="ChEBI" id="CHEBI:16991"/>
    </ligand>
</feature>
<comment type="domain">
    <text evidence="9">Has 3 domains, the large (RuvB-L) and small ATPase (RuvB-S) domains and the C-terminal head (RuvB-H) domain. The head domain binds DNA, while the ATPase domains jointly bind ATP, ADP or are empty depending on the state of the subunit in the translocation cycle. During a single DNA translocation step the structure of each domain remains the same, but their relative positions change.</text>
</comment>
<dbReference type="Pfam" id="PF17864">
    <property type="entry name" value="AAA_lid_4"/>
    <property type="match status" value="1"/>
</dbReference>
<comment type="function">
    <text evidence="9">The RuvA-RuvB-RuvC complex processes Holliday junction (HJ) DNA during genetic recombination and DNA repair, while the RuvA-RuvB complex plays an important role in the rescue of blocked DNA replication forks via replication fork reversal (RFR). RuvA specifically binds to HJ cruciform DNA, conferring on it an open structure. The RuvB hexamer acts as an ATP-dependent pump, pulling dsDNA into and through the RuvAB complex. RuvB forms 2 homohexamers on either side of HJ DNA bound by 1 or 2 RuvA tetramers; 4 subunits per hexamer contact DNA at a time. Coordinated motions by a converter formed by DNA-disengaged RuvB subunits stimulates ATP hydrolysis and nucleotide exchange. Immobilization of the converter enables RuvB to convert the ATP-contained energy into a lever motion, pulling 2 nucleotides of DNA out of the RuvA tetramer per ATP hydrolyzed, thus driving DNA branch migration. The RuvB motors rotate together with the DNA substrate, which together with the progressing nucleotide cycle form the mechanistic basis for DNA recombination by continuous HJ branch migration. Branch migration allows RuvC to scan DNA until it finds its consensus sequence, where it cleaves and resolves cruciform DNA.</text>
</comment>